<dbReference type="InterPro" id="IPR042268">
    <property type="entry name" value="BamC_C"/>
</dbReference>
<dbReference type="OrthoDB" id="9772575at2"/>
<protein>
    <recommendedName>
        <fullName evidence="4">Lipoprotein</fullName>
    </recommendedName>
</protein>
<dbReference type="Pfam" id="PF06804">
    <property type="entry name" value="Lipoprotein_18"/>
    <property type="match status" value="1"/>
</dbReference>
<accession>A0A024HKV2</accession>
<dbReference type="Gene3D" id="3.30.310.170">
    <property type="entry name" value="Outer membrane protein assembly factor BamC"/>
    <property type="match status" value="1"/>
</dbReference>
<sequence length="399" mass="43545">MKRLAGLTALALIIGNTTGCSWLWGKDGYFRDRGTDYLDSRETAPMKVPEGLHTKPLDPLLPIPMNVADSHEKAGEFEVPRPVALATTGASSSDYSLQKSGDSRWLIAQRPPAEVWPVAHQFYQDNGFAFAEEKPQTGEFTTRWQPLTSLSASLSRRLSSRVAGIDPSSEARVRVRIEPGVQTNTSEVYVLSETRPAGSNASQDWPSKPVVPALDAALLDEMLANMATTSEKGGSVSLLAAHSTFDTPGSVVLDKDGNGNPMLTIDSDFDRAWVSVGRALDKADVRVDDINRSLGVYYVNVAEGAKKLDEEKKPGFFSRLFGASEEKAKAEEEKKAQRYQVRLTSVNNTVQVTLDKDINTSAPTDVAQNVLEKIQESMRDALRGPGERKPGQFGLGEKF</sequence>
<feature type="compositionally biased region" description="Basic and acidic residues" evidence="1">
    <location>
        <begin position="379"/>
        <end position="390"/>
    </location>
</feature>
<gene>
    <name evidence="2" type="ORF">PKB_4176</name>
</gene>
<dbReference type="HOGENOM" id="CLU_060317_0_0_6"/>
<evidence type="ECO:0008006" key="4">
    <source>
        <dbReference type="Google" id="ProtNLM"/>
    </source>
</evidence>
<organism evidence="2 3">
    <name type="scientific">Pseudomonas knackmussii (strain DSM 6978 / CCUG 54928 / LMG 23759 / B13)</name>
    <dbReference type="NCBI Taxonomy" id="1301098"/>
    <lineage>
        <taxon>Bacteria</taxon>
        <taxon>Pseudomonadati</taxon>
        <taxon>Pseudomonadota</taxon>
        <taxon>Gammaproteobacteria</taxon>
        <taxon>Pseudomonadales</taxon>
        <taxon>Pseudomonadaceae</taxon>
        <taxon>Pseudomonas</taxon>
    </lineage>
</organism>
<dbReference type="KEGG" id="pkc:PKB_4176"/>
<reference evidence="2 3" key="1">
    <citation type="submission" date="2013-03" db="EMBL/GenBank/DDBJ databases">
        <authorList>
            <person name="Linke B."/>
        </authorList>
    </citation>
    <scope>NUCLEOTIDE SEQUENCE [LARGE SCALE GENOMIC DNA]</scope>
    <source>
        <strain evidence="2 3">B13</strain>
    </source>
</reference>
<dbReference type="STRING" id="1301098.PKB_4176"/>
<dbReference type="AlphaFoldDB" id="A0A024HKV2"/>
<reference evidence="2 3" key="2">
    <citation type="submission" date="2014-05" db="EMBL/GenBank/DDBJ databases">
        <title>Genome sequence of the 3-chlorobenzoate degrading bacterium Pseudomonas knackmussii B13 shows multiple evidence for horizontal gene transfer.</title>
        <authorList>
            <person name="Miyazaki R."/>
            <person name="Bertelli C."/>
            <person name="Falquet L."/>
            <person name="Robinson-Rechavi M."/>
            <person name="Gharib W."/>
            <person name="Roy S."/>
            <person name="Van der Meer J.R."/>
        </authorList>
    </citation>
    <scope>NUCLEOTIDE SEQUENCE [LARGE SCALE GENOMIC DNA]</scope>
    <source>
        <strain evidence="2 3">B13</strain>
    </source>
</reference>
<proteinExistence type="predicted"/>
<dbReference type="InterPro" id="IPR010653">
    <property type="entry name" value="NlpB/DapX"/>
</dbReference>
<dbReference type="eggNOG" id="COG3317">
    <property type="taxonomic scope" value="Bacteria"/>
</dbReference>
<evidence type="ECO:0000313" key="3">
    <source>
        <dbReference type="Proteomes" id="UP000025241"/>
    </source>
</evidence>
<name>A0A024HKV2_PSEKB</name>
<evidence type="ECO:0000313" key="2">
    <source>
        <dbReference type="EMBL" id="CDF85501.1"/>
    </source>
</evidence>
<dbReference type="RefSeq" id="WP_043254058.1">
    <property type="nucleotide sequence ID" value="NZ_HG322950.1"/>
</dbReference>
<dbReference type="PATRIC" id="fig|1301098.3.peg.4181"/>
<keyword evidence="3" id="KW-1185">Reference proteome</keyword>
<feature type="region of interest" description="Disordered" evidence="1">
    <location>
        <begin position="379"/>
        <end position="399"/>
    </location>
</feature>
<dbReference type="EMBL" id="HG322950">
    <property type="protein sequence ID" value="CDF85501.1"/>
    <property type="molecule type" value="Genomic_DNA"/>
</dbReference>
<dbReference type="Proteomes" id="UP000025241">
    <property type="component" value="Chromosome I"/>
</dbReference>
<evidence type="ECO:0000256" key="1">
    <source>
        <dbReference type="SAM" id="MobiDB-lite"/>
    </source>
</evidence>